<gene>
    <name evidence="1" type="ORF">LVJ94_33255</name>
</gene>
<dbReference type="InterPro" id="IPR029058">
    <property type="entry name" value="AB_hydrolase_fold"/>
</dbReference>
<name>A0ABZ2KTC6_9BACT</name>
<organism evidence="1 2">
    <name type="scientific">Pendulispora rubella</name>
    <dbReference type="NCBI Taxonomy" id="2741070"/>
    <lineage>
        <taxon>Bacteria</taxon>
        <taxon>Pseudomonadati</taxon>
        <taxon>Myxococcota</taxon>
        <taxon>Myxococcia</taxon>
        <taxon>Myxococcales</taxon>
        <taxon>Sorangiineae</taxon>
        <taxon>Pendulisporaceae</taxon>
        <taxon>Pendulispora</taxon>
    </lineage>
</organism>
<accession>A0ABZ2KTC6</accession>
<dbReference type="Proteomes" id="UP001374803">
    <property type="component" value="Chromosome"/>
</dbReference>
<dbReference type="InterPro" id="IPR002918">
    <property type="entry name" value="Lipase_EstA/Esterase_EstB"/>
</dbReference>
<dbReference type="PANTHER" id="PTHR32015">
    <property type="entry name" value="FASTING INDUCED LIPASE"/>
    <property type="match status" value="1"/>
</dbReference>
<protein>
    <submittedName>
        <fullName evidence="1">Lipase family protein</fullName>
    </submittedName>
</protein>
<dbReference type="PANTHER" id="PTHR32015:SF1">
    <property type="entry name" value="LIPASE"/>
    <property type="match status" value="1"/>
</dbReference>
<sequence>MKNPILQSNPLGSVAQGVKGIAQDVRGASAQVVAQMLSPLTRFQHAFFESCLAPDGLPPGSQDPFAETAETVRKPPPGTNPVVLIHGTWANRYNTWKTLSPELQNAGFALFAINYGDTGTFPKVIKGYADIRESAKELALFVDEVLKKTGAKKVDLVGHSQGGGLMPRWYLKFLGGSEKVDKLIGIAPSNHGCTGRGIGTLCHAIITLLGVQGYATEGISLMSGQAGLQQSFEGSQNLNLELDRDGDTEAGVNYTVLASLHDEVVTPWKNAYLNPRTGHQAVNYCLQEYKGYKFDLTAHLGSPNHPVTAEIVKRALLGKPCDTTSVVVPNVPPLITP</sequence>
<keyword evidence="2" id="KW-1185">Reference proteome</keyword>
<evidence type="ECO:0000313" key="2">
    <source>
        <dbReference type="Proteomes" id="UP001374803"/>
    </source>
</evidence>
<dbReference type="SUPFAM" id="SSF53474">
    <property type="entry name" value="alpha/beta-Hydrolases"/>
    <property type="match status" value="1"/>
</dbReference>
<dbReference type="Pfam" id="PF01674">
    <property type="entry name" value="Lipase_2"/>
    <property type="match status" value="1"/>
</dbReference>
<dbReference type="RefSeq" id="WP_394831391.1">
    <property type="nucleotide sequence ID" value="NZ_CP089929.1"/>
</dbReference>
<reference evidence="1" key="1">
    <citation type="submission" date="2021-12" db="EMBL/GenBank/DDBJ databases">
        <title>Discovery of the Pendulisporaceae a myxobacterial family with distinct sporulation behavior and unique specialized metabolism.</title>
        <authorList>
            <person name="Garcia R."/>
            <person name="Popoff A."/>
            <person name="Bader C.D."/>
            <person name="Loehr J."/>
            <person name="Walesch S."/>
            <person name="Walt C."/>
            <person name="Boldt J."/>
            <person name="Bunk B."/>
            <person name="Haeckl F.J.F.P.J."/>
            <person name="Gunesch A.P."/>
            <person name="Birkelbach J."/>
            <person name="Nuebel U."/>
            <person name="Pietschmann T."/>
            <person name="Bach T."/>
            <person name="Mueller R."/>
        </authorList>
    </citation>
    <scope>NUCLEOTIDE SEQUENCE</scope>
    <source>
        <strain evidence="1">MSr11367</strain>
    </source>
</reference>
<proteinExistence type="predicted"/>
<dbReference type="EMBL" id="CP089983">
    <property type="protein sequence ID" value="WXB01772.1"/>
    <property type="molecule type" value="Genomic_DNA"/>
</dbReference>
<evidence type="ECO:0000313" key="1">
    <source>
        <dbReference type="EMBL" id="WXB01772.1"/>
    </source>
</evidence>
<dbReference type="Gene3D" id="3.40.50.1820">
    <property type="entry name" value="alpha/beta hydrolase"/>
    <property type="match status" value="1"/>
</dbReference>